<dbReference type="RefSeq" id="WP_302912756.1">
    <property type="nucleotide sequence ID" value="NZ_JAUMSQ010000008.1"/>
</dbReference>
<proteinExistence type="predicted"/>
<feature type="compositionally biased region" description="Basic and acidic residues" evidence="1">
    <location>
        <begin position="8"/>
        <end position="19"/>
    </location>
</feature>
<comment type="caution">
    <text evidence="2">The sequence shown here is derived from an EMBL/GenBank/DDBJ whole genome shotgun (WGS) entry which is preliminary data.</text>
</comment>
<protein>
    <submittedName>
        <fullName evidence="2">Uncharacterized protein</fullName>
    </submittedName>
</protein>
<dbReference type="EMBL" id="JAUMSQ010000008">
    <property type="protein sequence ID" value="MDO3634632.1"/>
    <property type="molecule type" value="Genomic_DNA"/>
</dbReference>
<keyword evidence="3" id="KW-1185">Reference proteome</keyword>
<reference evidence="2" key="1">
    <citation type="submission" date="2023-07" db="EMBL/GenBank/DDBJ databases">
        <title>Mycolicibacterium sp. nov., a novel bacterial species.</title>
        <authorList>
            <person name="Cao Y."/>
        </authorList>
    </citation>
    <scope>NUCLEOTIDE SEQUENCE</scope>
    <source>
        <strain evidence="2">KC 300</strain>
    </source>
</reference>
<accession>A0ABT8UBZ5</accession>
<gene>
    <name evidence="2" type="ORF">Q2100_02590</name>
</gene>
<sequence>MRSHRKRSQAEAAERETTKRRNPRSRRGVPSLSLWEVGIGAVWK</sequence>
<evidence type="ECO:0000256" key="1">
    <source>
        <dbReference type="SAM" id="MobiDB-lite"/>
    </source>
</evidence>
<evidence type="ECO:0000313" key="3">
    <source>
        <dbReference type="Proteomes" id="UP001168823"/>
    </source>
</evidence>
<name>A0ABT8UBZ5_9MYCO</name>
<organism evidence="2 3">
    <name type="scientific">Mycolicibacterium arseniciresistens</name>
    <dbReference type="NCBI Taxonomy" id="3062257"/>
    <lineage>
        <taxon>Bacteria</taxon>
        <taxon>Bacillati</taxon>
        <taxon>Actinomycetota</taxon>
        <taxon>Actinomycetes</taxon>
        <taxon>Mycobacteriales</taxon>
        <taxon>Mycobacteriaceae</taxon>
        <taxon>Mycolicibacterium</taxon>
    </lineage>
</organism>
<evidence type="ECO:0000313" key="2">
    <source>
        <dbReference type="EMBL" id="MDO3634632.1"/>
    </source>
</evidence>
<feature type="region of interest" description="Disordered" evidence="1">
    <location>
        <begin position="1"/>
        <end position="30"/>
    </location>
</feature>
<dbReference type="Proteomes" id="UP001168823">
    <property type="component" value="Unassembled WGS sequence"/>
</dbReference>